<reference evidence="4 5" key="1">
    <citation type="submission" date="2019-05" db="EMBL/GenBank/DDBJ databases">
        <title>Flagellimonas sp. AsT0115, sp. nov., isolated from a marine red algae, Asparagopsis taxiformis.</title>
        <authorList>
            <person name="Kim J."/>
            <person name="Jeong S.E."/>
            <person name="Jeon C.O."/>
        </authorList>
    </citation>
    <scope>NUCLEOTIDE SEQUENCE [LARGE SCALE GENOMIC DNA]</scope>
    <source>
        <strain evidence="4 5">AsT0115</strain>
    </source>
</reference>
<dbReference type="InterPro" id="IPR015422">
    <property type="entry name" value="PyrdxlP-dep_Trfase_small"/>
</dbReference>
<evidence type="ECO:0000256" key="2">
    <source>
        <dbReference type="ARBA" id="ARBA00022679"/>
    </source>
</evidence>
<comment type="caution">
    <text evidence="4">The sequence shown here is derived from an EMBL/GenBank/DDBJ whole genome shotgun (WGS) entry which is preliminary data.</text>
</comment>
<protein>
    <submittedName>
        <fullName evidence="4">Pyridoxal phosphate-dependent aminotransferase family protein</fullName>
    </submittedName>
</protein>
<accession>A0ABY2WPV9</accession>
<dbReference type="Gene3D" id="3.40.640.10">
    <property type="entry name" value="Type I PLP-dependent aspartate aminotransferase-like (Major domain)"/>
    <property type="match status" value="1"/>
</dbReference>
<dbReference type="PANTHER" id="PTHR13693">
    <property type="entry name" value="CLASS II AMINOTRANSFERASE/8-AMINO-7-OXONONANOATE SYNTHASE"/>
    <property type="match status" value="1"/>
</dbReference>
<keyword evidence="4" id="KW-0032">Aminotransferase</keyword>
<dbReference type="Proteomes" id="UP000751614">
    <property type="component" value="Unassembled WGS sequence"/>
</dbReference>
<dbReference type="EMBL" id="VCNI01000001">
    <property type="protein sequence ID" value="TMU57019.1"/>
    <property type="molecule type" value="Genomic_DNA"/>
</dbReference>
<sequence>MIIDSYPGRTIYKNWKEYLYFGGTSYLGLQLDKEFQDLYIKNLRKYGTNYGASRKSNIQLKIFEEAETHLAKLAGSESCITLSSGYLAAQLVVQALVKQGHPAIAVPNAHIALSTDNVIQTASPKEFHTKLSEILNLDKNIVPVILFDTIDFSKGQYPDFELLRQLPLDKIILVGDDSHGIGIVGTQGNGCYSMLKQLEPVQLIVCSSLGKGLGIQAGAVFGDKAAVAMLRDTSFFGGASPASPAFLSTLLNAGDIYNKRRGILMKHLEFMEGIPHFKQLFTHITGHPTFEFCNPELAKFLEQNGFIFTNFNYPDDNGPIVSRIVLSAYHKKEDIHKLADCLHNFIP</sequence>
<dbReference type="SUPFAM" id="SSF53383">
    <property type="entry name" value="PLP-dependent transferases"/>
    <property type="match status" value="1"/>
</dbReference>
<name>A0ABY2WPV9_9FLAO</name>
<dbReference type="RefSeq" id="WP_138834059.1">
    <property type="nucleotide sequence ID" value="NZ_VCNI01000001.1"/>
</dbReference>
<evidence type="ECO:0000256" key="1">
    <source>
        <dbReference type="ARBA" id="ARBA00001933"/>
    </source>
</evidence>
<organism evidence="4 5">
    <name type="scientific">Flagellimonas algicola</name>
    <dbReference type="NCBI Taxonomy" id="2583815"/>
    <lineage>
        <taxon>Bacteria</taxon>
        <taxon>Pseudomonadati</taxon>
        <taxon>Bacteroidota</taxon>
        <taxon>Flavobacteriia</taxon>
        <taxon>Flavobacteriales</taxon>
        <taxon>Flavobacteriaceae</taxon>
        <taxon>Flagellimonas</taxon>
    </lineage>
</organism>
<dbReference type="Gene3D" id="3.90.1150.10">
    <property type="entry name" value="Aspartate Aminotransferase, domain 1"/>
    <property type="match status" value="1"/>
</dbReference>
<dbReference type="Pfam" id="PF00155">
    <property type="entry name" value="Aminotran_1_2"/>
    <property type="match status" value="1"/>
</dbReference>
<evidence type="ECO:0000313" key="4">
    <source>
        <dbReference type="EMBL" id="TMU57019.1"/>
    </source>
</evidence>
<dbReference type="InterPro" id="IPR015421">
    <property type="entry name" value="PyrdxlP-dep_Trfase_major"/>
</dbReference>
<dbReference type="GO" id="GO:0008483">
    <property type="term" value="F:transaminase activity"/>
    <property type="evidence" value="ECO:0007669"/>
    <property type="project" value="UniProtKB-KW"/>
</dbReference>
<dbReference type="InterPro" id="IPR015424">
    <property type="entry name" value="PyrdxlP-dep_Trfase"/>
</dbReference>
<proteinExistence type="predicted"/>
<dbReference type="InterPro" id="IPR004839">
    <property type="entry name" value="Aminotransferase_I/II_large"/>
</dbReference>
<feature type="domain" description="Aminotransferase class I/classII large" evidence="3">
    <location>
        <begin position="54"/>
        <end position="269"/>
    </location>
</feature>
<gene>
    <name evidence="4" type="ORF">FGG15_05580</name>
</gene>
<evidence type="ECO:0000313" key="5">
    <source>
        <dbReference type="Proteomes" id="UP000751614"/>
    </source>
</evidence>
<keyword evidence="2" id="KW-0808">Transferase</keyword>
<evidence type="ECO:0000259" key="3">
    <source>
        <dbReference type="Pfam" id="PF00155"/>
    </source>
</evidence>
<dbReference type="InterPro" id="IPR050087">
    <property type="entry name" value="AON_synthase_class-II"/>
</dbReference>
<comment type="cofactor">
    <cofactor evidence="1">
        <name>pyridoxal 5'-phosphate</name>
        <dbReference type="ChEBI" id="CHEBI:597326"/>
    </cofactor>
</comment>
<keyword evidence="5" id="KW-1185">Reference proteome</keyword>